<evidence type="ECO:0000256" key="2">
    <source>
        <dbReference type="ARBA" id="ARBA00010752"/>
    </source>
</evidence>
<evidence type="ECO:0000259" key="13">
    <source>
        <dbReference type="Pfam" id="PF00712"/>
    </source>
</evidence>
<evidence type="ECO:0000256" key="1">
    <source>
        <dbReference type="ARBA" id="ARBA00004496"/>
    </source>
</evidence>
<dbReference type="InterPro" id="IPR022635">
    <property type="entry name" value="DNA_polIII_beta_C"/>
</dbReference>
<evidence type="ECO:0000313" key="16">
    <source>
        <dbReference type="EMBL" id="KAA6446999.1"/>
    </source>
</evidence>
<feature type="domain" description="DNA polymerase III beta sliding clamp C-terminal" evidence="15">
    <location>
        <begin position="274"/>
        <end position="400"/>
    </location>
</feature>
<comment type="similarity">
    <text evidence="2">Belongs to the beta sliding clamp family.</text>
</comment>
<sequence>MLNNMKSTKCLDILCFFHLGGIVMKVELKKTVKDVLQDGLAKASMFAKKNTQLPILKGILFRVSKTEITIIGSTRNEIYSYSIPVDENIIIHSEGELVLPINIEEIIKRLKKDIMLEQNESKMCISSGSSRFVLNCLNPDEYPFRNDLQNNNAQLNLNTRELSSDLAKVVFAASKSDARPILKGVALQAKDGYLTLQSTDSYRLGYCNKAISMDQEFKFIFPAEEISNAFKKLFNESNDIEIYLNSELNKVIFKNGFITYSVSMIVGEYPDLERLLPSDFSTEIKFNRKELIKAIELLKPIVMDAHEEKKGILRLKVANDQLELSSYQTQAGNGKVAVSFSELIGETNLELAVSMTYILDALKEGLEGEEIWFKSAGSNKPFILSSEEFEEHLQLVLPVRS</sequence>
<feature type="domain" description="DNA polymerase III beta sliding clamp central" evidence="14">
    <location>
        <begin position="157"/>
        <end position="271"/>
    </location>
</feature>
<dbReference type="InterPro" id="IPR022634">
    <property type="entry name" value="DNA_polIII_beta_N"/>
</dbReference>
<evidence type="ECO:0000256" key="7">
    <source>
        <dbReference type="ARBA" id="ARBA00022705"/>
    </source>
</evidence>
<dbReference type="Pfam" id="PF00712">
    <property type="entry name" value="DNA_pol3_beta"/>
    <property type="match status" value="1"/>
</dbReference>
<dbReference type="InterPro" id="IPR001001">
    <property type="entry name" value="DNA_polIII_beta"/>
</dbReference>
<evidence type="ECO:0000259" key="14">
    <source>
        <dbReference type="Pfam" id="PF02767"/>
    </source>
</evidence>
<dbReference type="GO" id="GO:0003887">
    <property type="term" value="F:DNA-directed DNA polymerase activity"/>
    <property type="evidence" value="ECO:0007669"/>
    <property type="project" value="UniProtKB-KW"/>
</dbReference>
<dbReference type="Pfam" id="PF02768">
    <property type="entry name" value="DNA_pol3_beta_3"/>
    <property type="match status" value="1"/>
</dbReference>
<dbReference type="Gene3D" id="3.10.150.10">
    <property type="entry name" value="DNA Polymerase III, subunit A, domain 2"/>
    <property type="match status" value="1"/>
</dbReference>
<evidence type="ECO:0000313" key="17">
    <source>
        <dbReference type="Proteomes" id="UP000324326"/>
    </source>
</evidence>
<evidence type="ECO:0000256" key="12">
    <source>
        <dbReference type="ARBA" id="ARBA00033276"/>
    </source>
</evidence>
<keyword evidence="5 16" id="KW-0808">Transferase</keyword>
<dbReference type="PANTHER" id="PTHR30478:SF0">
    <property type="entry name" value="BETA SLIDING CLAMP"/>
    <property type="match status" value="1"/>
</dbReference>
<dbReference type="InterPro" id="IPR046938">
    <property type="entry name" value="DNA_clamp_sf"/>
</dbReference>
<dbReference type="Proteomes" id="UP000324326">
    <property type="component" value="Unassembled WGS sequence"/>
</dbReference>
<evidence type="ECO:0000256" key="11">
    <source>
        <dbReference type="ARBA" id="ARBA00033275"/>
    </source>
</evidence>
<reference evidence="16 17" key="1">
    <citation type="submission" date="2018-08" db="EMBL/GenBank/DDBJ databases">
        <title>Bacillus phenotypic plasticity.</title>
        <authorList>
            <person name="Hurtado E."/>
        </authorList>
    </citation>
    <scope>NUCLEOTIDE SEQUENCE [LARGE SCALE GENOMIC DNA]</scope>
    <source>
        <strain evidence="16 17">427</strain>
    </source>
</reference>
<feature type="domain" description="DNA polymerase III beta sliding clamp N-terminal" evidence="13">
    <location>
        <begin position="33"/>
        <end position="143"/>
    </location>
</feature>
<dbReference type="NCBIfam" id="TIGR00663">
    <property type="entry name" value="dnan"/>
    <property type="match status" value="1"/>
</dbReference>
<proteinExistence type="inferred from homology"/>
<gene>
    <name evidence="16" type="primary">dnaN</name>
    <name evidence="16" type="ORF">DX927_23440</name>
</gene>
<keyword evidence="7" id="KW-0235">DNA replication</keyword>
<dbReference type="PANTHER" id="PTHR30478">
    <property type="entry name" value="DNA POLYMERASE III SUBUNIT BETA"/>
    <property type="match status" value="1"/>
</dbReference>
<name>A0A5M8RFK9_9BACI</name>
<dbReference type="InterPro" id="IPR022637">
    <property type="entry name" value="DNA_polIII_beta_cen"/>
</dbReference>
<accession>A0A5M8RFK9</accession>
<evidence type="ECO:0000256" key="6">
    <source>
        <dbReference type="ARBA" id="ARBA00022695"/>
    </source>
</evidence>
<evidence type="ECO:0000256" key="8">
    <source>
        <dbReference type="ARBA" id="ARBA00022932"/>
    </source>
</evidence>
<dbReference type="AlphaFoldDB" id="A0A5M8RFK9"/>
<evidence type="ECO:0000259" key="15">
    <source>
        <dbReference type="Pfam" id="PF02768"/>
    </source>
</evidence>
<dbReference type="SUPFAM" id="SSF55979">
    <property type="entry name" value="DNA clamp"/>
    <property type="match status" value="3"/>
</dbReference>
<keyword evidence="9" id="KW-0238">DNA-binding</keyword>
<evidence type="ECO:0000256" key="10">
    <source>
        <dbReference type="ARBA" id="ARBA00030988"/>
    </source>
</evidence>
<dbReference type="SMART" id="SM00480">
    <property type="entry name" value="POL3Bc"/>
    <property type="match status" value="1"/>
</dbReference>
<dbReference type="GO" id="GO:0008408">
    <property type="term" value="F:3'-5' exonuclease activity"/>
    <property type="evidence" value="ECO:0007669"/>
    <property type="project" value="InterPro"/>
</dbReference>
<evidence type="ECO:0000256" key="4">
    <source>
        <dbReference type="ARBA" id="ARBA00022490"/>
    </source>
</evidence>
<comment type="subcellular location">
    <subcellularLocation>
        <location evidence="1">Cytoplasm</location>
    </subcellularLocation>
</comment>
<comment type="caution">
    <text evidence="16">The sequence shown here is derived from an EMBL/GenBank/DDBJ whole genome shotgun (WGS) entry which is preliminary data.</text>
</comment>
<dbReference type="GO" id="GO:0005737">
    <property type="term" value="C:cytoplasm"/>
    <property type="evidence" value="ECO:0007669"/>
    <property type="project" value="UniProtKB-SubCell"/>
</dbReference>
<evidence type="ECO:0000256" key="5">
    <source>
        <dbReference type="ARBA" id="ARBA00022679"/>
    </source>
</evidence>
<organism evidence="16 17">
    <name type="scientific">Bacillus swezeyi</name>
    <dbReference type="NCBI Taxonomy" id="1925020"/>
    <lineage>
        <taxon>Bacteria</taxon>
        <taxon>Bacillati</taxon>
        <taxon>Bacillota</taxon>
        <taxon>Bacilli</taxon>
        <taxon>Bacillales</taxon>
        <taxon>Bacillaceae</taxon>
        <taxon>Bacillus</taxon>
    </lineage>
</organism>
<dbReference type="GO" id="GO:0003677">
    <property type="term" value="F:DNA binding"/>
    <property type="evidence" value="ECO:0007669"/>
    <property type="project" value="UniProtKB-KW"/>
</dbReference>
<protein>
    <recommendedName>
        <fullName evidence="3">Beta sliding clamp</fullName>
    </recommendedName>
    <alternativeName>
        <fullName evidence="12">Beta-clamp processivity factor</fullName>
    </alternativeName>
    <alternativeName>
        <fullName evidence="10">DNA polymerase III beta sliding clamp subunit</fullName>
    </alternativeName>
    <alternativeName>
        <fullName evidence="11">DNA polymerase III subunit beta</fullName>
    </alternativeName>
</protein>
<dbReference type="Gene3D" id="3.70.10.10">
    <property type="match status" value="1"/>
</dbReference>
<dbReference type="EMBL" id="QSND01000007">
    <property type="protein sequence ID" value="KAA6446999.1"/>
    <property type="molecule type" value="Genomic_DNA"/>
</dbReference>
<evidence type="ECO:0000256" key="3">
    <source>
        <dbReference type="ARBA" id="ARBA00021035"/>
    </source>
</evidence>
<dbReference type="GO" id="GO:0009360">
    <property type="term" value="C:DNA polymerase III complex"/>
    <property type="evidence" value="ECO:0007669"/>
    <property type="project" value="InterPro"/>
</dbReference>
<evidence type="ECO:0000256" key="9">
    <source>
        <dbReference type="ARBA" id="ARBA00023125"/>
    </source>
</evidence>
<dbReference type="GO" id="GO:0006271">
    <property type="term" value="P:DNA strand elongation involved in DNA replication"/>
    <property type="evidence" value="ECO:0007669"/>
    <property type="project" value="TreeGrafter"/>
</dbReference>
<dbReference type="CDD" id="cd00140">
    <property type="entry name" value="beta_clamp"/>
    <property type="match status" value="1"/>
</dbReference>
<dbReference type="Pfam" id="PF02767">
    <property type="entry name" value="DNA_pol3_beta_2"/>
    <property type="match status" value="1"/>
</dbReference>
<keyword evidence="6 16" id="KW-0548">Nucleotidyltransferase</keyword>
<keyword evidence="8" id="KW-0239">DNA-directed DNA polymerase</keyword>
<keyword evidence="4" id="KW-0963">Cytoplasm</keyword>